<comment type="caution">
    <text evidence="1">The sequence shown here is derived from an EMBL/GenBank/DDBJ whole genome shotgun (WGS) entry which is preliminary data.</text>
</comment>
<dbReference type="InterPro" id="IPR018641">
    <property type="entry name" value="Trfase_1_rSAM/seldom-assoc"/>
</dbReference>
<accession>A0ABN2EQX5</accession>
<keyword evidence="2" id="KW-1185">Reference proteome</keyword>
<dbReference type="PANTHER" id="PTHR36529:SF1">
    <property type="entry name" value="GLYCOSYLTRANSFERASE"/>
    <property type="match status" value="1"/>
</dbReference>
<dbReference type="EMBL" id="BAAAMU010000004">
    <property type="protein sequence ID" value="GAA1614981.1"/>
    <property type="molecule type" value="Genomic_DNA"/>
</dbReference>
<dbReference type="SUPFAM" id="SSF53448">
    <property type="entry name" value="Nucleotide-diphospho-sugar transferases"/>
    <property type="match status" value="1"/>
</dbReference>
<dbReference type="PANTHER" id="PTHR36529">
    <property type="entry name" value="SLL1095 PROTEIN"/>
    <property type="match status" value="1"/>
</dbReference>
<dbReference type="Proteomes" id="UP001500064">
    <property type="component" value="Unassembled WGS sequence"/>
</dbReference>
<protein>
    <submittedName>
        <fullName evidence="1">DUF2064 domain-containing protein</fullName>
    </submittedName>
</protein>
<gene>
    <name evidence="1" type="ORF">GCM10009733_009050</name>
</gene>
<reference evidence="1 2" key="1">
    <citation type="journal article" date="2019" name="Int. J. Syst. Evol. Microbiol.">
        <title>The Global Catalogue of Microorganisms (GCM) 10K type strain sequencing project: providing services to taxonomists for standard genome sequencing and annotation.</title>
        <authorList>
            <consortium name="The Broad Institute Genomics Platform"/>
            <consortium name="The Broad Institute Genome Sequencing Center for Infectious Disease"/>
            <person name="Wu L."/>
            <person name="Ma J."/>
        </authorList>
    </citation>
    <scope>NUCLEOTIDE SEQUENCE [LARGE SCALE GENOMIC DNA]</scope>
    <source>
        <strain evidence="1 2">JCM 13929</strain>
    </source>
</reference>
<dbReference type="Pfam" id="PF09837">
    <property type="entry name" value="DUF2064"/>
    <property type="match status" value="1"/>
</dbReference>
<evidence type="ECO:0000313" key="2">
    <source>
        <dbReference type="Proteomes" id="UP001500064"/>
    </source>
</evidence>
<dbReference type="NCBIfam" id="TIGR04282">
    <property type="entry name" value="glyco_like_cofC"/>
    <property type="match status" value="1"/>
</dbReference>
<evidence type="ECO:0000313" key="1">
    <source>
        <dbReference type="EMBL" id="GAA1614981.1"/>
    </source>
</evidence>
<dbReference type="InterPro" id="IPR029044">
    <property type="entry name" value="Nucleotide-diphossugar_trans"/>
</dbReference>
<name>A0ABN2EQX5_9ACTN</name>
<proteinExistence type="predicted"/>
<organism evidence="1 2">
    <name type="scientific">Nonomuraea maheshkhaliensis</name>
    <dbReference type="NCBI Taxonomy" id="419590"/>
    <lineage>
        <taxon>Bacteria</taxon>
        <taxon>Bacillati</taxon>
        <taxon>Actinomycetota</taxon>
        <taxon>Actinomycetes</taxon>
        <taxon>Streptosporangiales</taxon>
        <taxon>Streptosporangiaceae</taxon>
        <taxon>Nonomuraea</taxon>
    </lineage>
</organism>
<dbReference type="Gene3D" id="3.90.550.10">
    <property type="entry name" value="Spore Coat Polysaccharide Biosynthesis Protein SpsA, Chain A"/>
    <property type="match status" value="1"/>
</dbReference>
<dbReference type="RefSeq" id="WP_346101576.1">
    <property type="nucleotide sequence ID" value="NZ_BAAAMU010000004.1"/>
</dbReference>
<sequence>MNAAREDGVVHGQIIVIAKEPLPGRVKTRLVPPLTPEEAAGLARAALEDTLRTVARVPAAGRVLALDGAPGPWLPPGFTVVAQRGGGLDERLAAAFEDTHRLRPAPTVLIGMDTPQVTAALLADALGLLGGHDAVFGPASDGGFWLLGLRDPDPALLVGVPMSTPSTGETLSRRLKEAGMSVATLQSLTDVDTMADAVEVAALVPGSRYAAALAGLGVPR</sequence>